<feature type="region of interest" description="Disordered" evidence="6">
    <location>
        <begin position="90"/>
        <end position="162"/>
    </location>
</feature>
<dbReference type="Proteomes" id="UP001056012">
    <property type="component" value="Chromosome 3"/>
</dbReference>
<dbReference type="GO" id="GO:0043124">
    <property type="term" value="P:negative regulation of canonical NF-kappaB signal transduction"/>
    <property type="evidence" value="ECO:0007669"/>
    <property type="project" value="InterPro"/>
</dbReference>
<feature type="compositionally biased region" description="Basic residues" evidence="6">
    <location>
        <begin position="260"/>
        <end position="269"/>
    </location>
</feature>
<evidence type="ECO:0000256" key="4">
    <source>
        <dbReference type="ARBA" id="ARBA00023043"/>
    </source>
</evidence>
<organism evidence="7 8">
    <name type="scientific">Curvularia clavata</name>
    <dbReference type="NCBI Taxonomy" id="95742"/>
    <lineage>
        <taxon>Eukaryota</taxon>
        <taxon>Fungi</taxon>
        <taxon>Dikarya</taxon>
        <taxon>Ascomycota</taxon>
        <taxon>Pezizomycotina</taxon>
        <taxon>Dothideomycetes</taxon>
        <taxon>Pleosporomycetidae</taxon>
        <taxon>Pleosporales</taxon>
        <taxon>Pleosporineae</taxon>
        <taxon>Pleosporaceae</taxon>
        <taxon>Curvularia</taxon>
    </lineage>
</organism>
<dbReference type="PANTHER" id="PTHR15263">
    <property type="entry name" value="I-KAPPA-B-LIKE PROTEIN IKBL"/>
    <property type="match status" value="1"/>
</dbReference>
<protein>
    <submittedName>
        <fullName evidence="7">Uncharacterized protein</fullName>
    </submittedName>
</protein>
<dbReference type="AlphaFoldDB" id="A0A9Q8Z8Z7"/>
<accession>A0A9Q8Z8Z7</accession>
<dbReference type="VEuPathDB" id="FungiDB:yc1106_05139"/>
<feature type="region of interest" description="Disordered" evidence="6">
    <location>
        <begin position="254"/>
        <end position="305"/>
    </location>
</feature>
<keyword evidence="2" id="KW-0597">Phosphoprotein</keyword>
<evidence type="ECO:0000313" key="7">
    <source>
        <dbReference type="EMBL" id="USP77865.1"/>
    </source>
</evidence>
<evidence type="ECO:0000256" key="3">
    <source>
        <dbReference type="ARBA" id="ARBA00022737"/>
    </source>
</evidence>
<name>A0A9Q8Z8Z7_CURCL</name>
<dbReference type="PANTHER" id="PTHR15263:SF1">
    <property type="entry name" value="NF-KAPPA-B INHIBITOR-LIKE PROTEIN 1"/>
    <property type="match status" value="1"/>
</dbReference>
<gene>
    <name evidence="7" type="ORF">yc1106_05139</name>
</gene>
<reference evidence="7" key="1">
    <citation type="submission" date="2021-12" db="EMBL/GenBank/DDBJ databases">
        <title>Curvularia clavata genome.</title>
        <authorList>
            <person name="Cao Y."/>
        </authorList>
    </citation>
    <scope>NUCLEOTIDE SEQUENCE</scope>
    <source>
        <strain evidence="7">Yc1106</strain>
    </source>
</reference>
<dbReference type="EMBL" id="CP089276">
    <property type="protein sequence ID" value="USP77865.1"/>
    <property type="molecule type" value="Genomic_DNA"/>
</dbReference>
<evidence type="ECO:0000256" key="5">
    <source>
        <dbReference type="ARBA" id="ARBA00023242"/>
    </source>
</evidence>
<evidence type="ECO:0000256" key="2">
    <source>
        <dbReference type="ARBA" id="ARBA00022553"/>
    </source>
</evidence>
<feature type="compositionally biased region" description="Basic and acidic residues" evidence="6">
    <location>
        <begin position="280"/>
        <end position="305"/>
    </location>
</feature>
<dbReference type="OrthoDB" id="412109at2759"/>
<keyword evidence="8" id="KW-1185">Reference proteome</keyword>
<keyword evidence="5" id="KW-0539">Nucleus</keyword>
<sequence length="416" mass="48718">MLEQVAAASWDVACQGLSAPVRSSAPPSLLRTQPFLFTVAGKLRASLSPTICRPWTTGHPSIAVLTMAEEASCATDDGLYAKAKASPFHFKSGSKRRSRRQDSESREEDADRHSRKRRKSDQEQDEHRNYRHSRRKHRHKQSTHHDRHTTSTRDGSYYDPDYRHRESLFDNLEESGAGSQGMAREDAFRESLFDALADDEGAEYWEGVYGQPVHIYARERPGPNGKLEQMTDEEYADYVRTKMWEKSHQHILEEREAKERARHKQKAQRRKFDEDIEHEEAERESIRRRMEESLRRGEERKKARETEAAWDNYTAKWDNLKNSQHQGDEAASKARDLIPWPVLSGQAKHVSKDEIERFLRASKLWREDSVALLKAERVRWHPDKMQQRFGQHMDVDTMKIVTAVFQIIDRLWNDRR</sequence>
<evidence type="ECO:0000256" key="1">
    <source>
        <dbReference type="ARBA" id="ARBA00004123"/>
    </source>
</evidence>
<keyword evidence="4" id="KW-0040">ANK repeat</keyword>
<comment type="subcellular location">
    <subcellularLocation>
        <location evidence="1">Nucleus</location>
    </subcellularLocation>
</comment>
<dbReference type="InterPro" id="IPR038753">
    <property type="entry name" value="NFKBIL1"/>
</dbReference>
<evidence type="ECO:0000313" key="8">
    <source>
        <dbReference type="Proteomes" id="UP001056012"/>
    </source>
</evidence>
<dbReference type="GO" id="GO:0005634">
    <property type="term" value="C:nucleus"/>
    <property type="evidence" value="ECO:0007669"/>
    <property type="project" value="UniProtKB-SubCell"/>
</dbReference>
<feature type="compositionally biased region" description="Basic and acidic residues" evidence="6">
    <location>
        <begin position="100"/>
        <end position="112"/>
    </location>
</feature>
<proteinExistence type="predicted"/>
<feature type="compositionally biased region" description="Basic residues" evidence="6">
    <location>
        <begin position="129"/>
        <end position="147"/>
    </location>
</feature>
<keyword evidence="3" id="KW-0677">Repeat</keyword>
<evidence type="ECO:0000256" key="6">
    <source>
        <dbReference type="SAM" id="MobiDB-lite"/>
    </source>
</evidence>